<keyword evidence="3" id="KW-1133">Transmembrane helix</keyword>
<feature type="compositionally biased region" description="Polar residues" evidence="4">
    <location>
        <begin position="2533"/>
        <end position="2556"/>
    </location>
</feature>
<dbReference type="OrthoDB" id="5918423at2"/>
<dbReference type="PRINTS" id="PR00205">
    <property type="entry name" value="CADHERIN"/>
</dbReference>
<dbReference type="PANTHER" id="PTHR24026:SF126">
    <property type="entry name" value="PROTOCADHERIN FAT 4"/>
    <property type="match status" value="1"/>
</dbReference>
<evidence type="ECO:0000256" key="1">
    <source>
        <dbReference type="ARBA" id="ARBA00022692"/>
    </source>
</evidence>
<dbReference type="InterPro" id="IPR006644">
    <property type="entry name" value="Cadg"/>
</dbReference>
<dbReference type="EMBL" id="CP000021">
    <property type="protein sequence ID" value="AAW88232.1"/>
    <property type="molecule type" value="Genomic_DNA"/>
</dbReference>
<dbReference type="InterPro" id="IPR002035">
    <property type="entry name" value="VWF_A"/>
</dbReference>
<protein>
    <submittedName>
        <fullName evidence="7">RTX (Repeats in toxin) calcium-binding cytotoxin RtxA2</fullName>
    </submittedName>
</protein>
<dbReference type="InterPro" id="IPR044016">
    <property type="entry name" value="Big_13"/>
</dbReference>
<dbReference type="NCBIfam" id="NF012196">
    <property type="entry name" value="Ig_like_ice"/>
    <property type="match status" value="2"/>
</dbReference>
<dbReference type="HOGENOM" id="CLU_000028_1_0_6"/>
<evidence type="ECO:0000313" key="7">
    <source>
        <dbReference type="EMBL" id="AAW88232.1"/>
    </source>
</evidence>
<evidence type="ECO:0000256" key="3">
    <source>
        <dbReference type="ARBA" id="ARBA00022989"/>
    </source>
</evidence>
<sequence>MALNISASKEQLIVIDKNGNLKLINAGDKVLPGEILLNNGNENVSLDPNDIPEENKDIEEILNAIIDGEDPSLITEAPAAGEDSGSSLTTSTEIERIGKSSIAETDFDTSSLEAIGFSKTQSLTLLEQYKAYRENGSIDNEGFKGTNNTIISNVVDDDTRANLVSENTIIGNKVNITGLATDPDGDDVTYALSQADIDAGLFEIDATTGVVTLIGNLDHEVADSHSITIIATSTDGSTSEASFDITVTDADGSTPGGGDTDNDVGPVTDSNAADNTISENAEIGTVVNITGLAVDPDGDDVTYALSQADIDAGLFAIDATTGVVTLIGNLDHDIADSHSITIIATSTDGSTSQESFDIAVTDADGSTPGGGDTDNDVGPVTDSNTAENTLSENAEIGTVVNITGLATDPDGDEVSYKLSDADIAKGLFAIDATTGVVTLIGNLDHEVADSHSITIIATSTDGSTSQESFDITVTDADGSTPGGGDTDNDVGPVTDSNTADNTISENAEIGTVVNITGLATDPDGDDVTYALSQADIDAGLFAIDATTGVVTLIGNLDHEVADSHSITIIATSTDGSTSQESFDIAVTDVDGSTPGGGDTDNDVGPVTDSNTAENTVSENAEIGSVVNITGLAADPDGDDVTYALSQADIDAGLFAIDATTGVVTLIGNLDHEVADSHSITIIATSTDGSTSQESFDITVTDADGSTPGGGDTDNDVGPVTDSNTADNTISENAEIGTVVNITGLATDPDGDDVTYALSQADIDAGLFAIDATTGVVTLIGNLDHEVADSHSITIIATSTDGSTSQESFDIAVTDVDGSTPGGGDTDNDVGPVTDSNTAENTVSENAEIGSVVNITGLAADPDGDDVTYALSQADIDAGLFAIDATTGVVTLIGNLDHEVADSHSITIIATSTDGSTSQESFDITVTDIDEIPPNPPTITLDTDSGKLGDDFLTNDGSFTVTPSEVGNTVEYQAADGSWSTTPPAVVEGDNSITVRETDAAGNVSDSSTLDFVLDTQAPNAPTITLDVDSGISDGDLLTNDGSFTVTPSEDGNTVEYFVNGAWTTDAPVVVEGDNSIVVRETDAAGNVSDSSTLDFVLDTQAPNAPTITLDTDSGISNGDLLTNDGSFTVTPSEVGNTVEYQAADGSWSTIPPAVVEGDNSITVRETDAAGNVSGSSSLDFVLDTQAPNAPTITLDVDSGISNGDLLTNDGSFTVTPSEVGNTVEYQAADGSWSTTPPAVVEGDNSITVRETDTAGNVSGSSTLDLVLDTQAPNAPTITLDTDSGKLGNDFLTNDGSFTVTPSEVGNTVEYQAADGSWSTTPPEVVEGDNSITVRETDAAGNVSGSNTLDFVLDTQAPSAPIITLDTDSGKLGDDFLTNDGSFTVTPSEVGNTVEYFVNGAWTTDAPVVVEGDNSIVVRETDAAGNVSGSSTLDFVLDTQAPNAPTITLDTDSGISDGDLLTNDGSFTVTPSEDGNTVEYQAADGSWSTTPPEVVEGDNSITVRETDAAGNVSGSSTLDFVLDTKAPNAPTITLDTDSGISNGDLLTNDGSFTVTPSEVGNTVEYQAADGSWSTTPPEVVEGDNSIIVRETDAAGNVSGSNTLDFVLDTQAPNAPTITLDTDSGISNGDLLTNDGSFIVTPSEVGNTVEYFVNGEWTIDAPIATEGANSITVRETDAAGNVSGSSTLDFVLDTQAPNAPIITLDTDSGKLGNDFLTNDGSFTVTPSEVGNTVEYQAADGSWSTTPPAVVEGDNSITVRETDAAGNVSDSSTLDFVLDTQAPNAPTITLDVDSGISDGDLLTNDGSFTVTPSEDGNTVEYFVNGEWTTDAPVVVEGDNSIVVRETDTAGNVSGSSTLDFVLDTQAPNAPTITLDVDSGISNGDLLTNDGSFTVTPSEVGNTVEYQAADGSWSTTPTPPAVVEGDNSITVRETDTAGNVSGSNTLDFVLDTQAPNAPTITLDTDSGISDGDLLTNDGSFTVTPSEVGNTVEYQAADGSWSTTPPAVVEGDNSITVRETDAAGNVSDSSTLDFVLDTQAPNAPTITLDTDSGISNGDLLTNDGSFTVTPSEVGNTVEYQAADGSWSTIPPAVVEGDNSITVRETDAAGNVSGSSSLDFVLDTQAPNAPTITLDVDSGISNGDLLTNDGSFTVTPSEVGNTVEYQAADGSWSTTPPAVVEGDNSITVRETDAAGNVSDSSTLDFVLDTSANAGSVIVDNITEDDVINASESGESIMVSGTAIGGDISKDDVVTMIINGQSYETTVNQDGSWSVAVDGGDLAADTEFEVSVSSSDDAGNIVESKVTSLHTVDTQTGTDGAAPTVVITEDTSPNDGLISASELVGDIDVSIGLPTGALEDEVITVSDGNTTKEIILTAAHLIAGTITTTFPSPGEGNEIKVTATLTDQYGNESETGEDVAVIDTLAEAGAVTVANITEDDVINASESGETIIVTGTAIGGDISKDDVVTMIINGQSYETVVNQDGTWSVEVAGSDLAEDTEFEVVVKSSDDAGNTVESKVTSTHTVDTDVLTETDGDGNTGITSDITDATNSGSNDDTITNDATPDITGVTEAGAKVTITYRDASDTLRTATSTASANGVYTIAILHALAEGSNLIDIVAVDLAGNTVSTTQDVTVDTKVLTETVGDGDLGITSDITDNTNTGSNSDTVTNNTTPDITGVTEAGAKVTITYTDKDGVIHTTDEVTANQNGEYTISLPYQLNEGANALTVTAIDIAGNKTEVIQDVTINADPIANDFDIQLVDDISTQFSFDAYVSDLEDDENDTDNKFVDIMITVSPEFGTLYVVDGDTRTEITSSTILTESDQIEYVLDGSINDDLSFNAQEDFAPNYSNGSVNSFTLVSGVIISGGQFTGDSPDNTSTLTPETLYYDNVAQETGLGVGNSEIDVKTKDYVEIDFSNVGSPNTTEVVITEVNMDFGSVWGNYSENSSADAKVQVLLFKDGVLVGESPYTFDDESNGIYDGSGEFTANIQLDSGFDQIRVYTIHGEGSTSPNSNLTLQGVEVVDAMVSEDIHYQATDSDDAIDTGVITISTDSTDKATNNAPIVDNSVFSETYEDVAIPLNLSELLISDLDGDDVTLTNITVDPAFGSLELIFNGNEVIGAIFTPVENKHSDSNSPVEFTVTVSDGHKTSTGTAEMIVNAQADKPTVSLVLGEPVITNSAPNFDTSDVEAIKEYFENGGTIPGVGNVTYNAAMVVADDGNNLIIGTPLGDNLIGDAVHGTGNDVFVGGGLNDSIYGGTGPLDSGIDAVIYSGSIDEYLITNQGGAHGGGVDHWVVTDTLGRDTGYDHTAPEDNGDQLYHIERLVFSDAIVELNPDGSYTIIQNVEIPLDLSASVTDLDGSESLESLVLSGLSENAVILDENKQPIGTYDEATGNWILPVGTGNQTVDFSNLSIQVPKSESDFTLKATATAIEASNSDASSGDAEATLPQDILVDQGGSLPTTLITLALDSSGSMGDVEVDDKERMQLVLESSIKLLEDIQNQPNSGTVQVQLIDFDNRHSDETNDTATSLGWYSVADAITHLQDAIEIEMISDPYYIGGGTDYSEAIYAILDGYSNDKVPNDVDLSNTNDVIYFISDGHNNEVIPADLLVQWNEFIEDKEVKAVGVINDGTNNPYLGGLTDISYNVIYIEDKELYTVLPQLKPTIGQQGALTGSLTGIANSELVIETSKINILKVIDQDGNVSSESVGINLYEEKLQLITDYGNLLINKDGSYLFQPIDNPTLIDSGKSVTYELAYTVIDGEGVEHLQQATLNVSPSDETNIQINHSLSGSTNNDLVIGSDEDDVIFAHQGNDILIGGLGDDILVGGIGDDIFKWVDQGADSGIDTIKDFTKGEDLIDITEILNDDVHQNDLNDLLEHITISEDGDDLTLSITDDAGKDHTIVVEGGIGSFGLDNANFSNQAEILTKLLDEQLFKLDDTI</sequence>
<accession>Q5DYB4</accession>
<feature type="region of interest" description="Disordered" evidence="4">
    <location>
        <begin position="2523"/>
        <end position="2559"/>
    </location>
</feature>
<feature type="domain" description="Cadherin" evidence="6">
    <location>
        <begin position="721"/>
        <end position="822"/>
    </location>
</feature>
<dbReference type="InterPro" id="IPR018511">
    <property type="entry name" value="Hemolysin-typ_Ca-bd_CS"/>
</dbReference>
<dbReference type="eggNOG" id="COG2911">
    <property type="taxonomic scope" value="Bacteria"/>
</dbReference>
<dbReference type="CDD" id="cd11304">
    <property type="entry name" value="Cadherin_repeat"/>
    <property type="match status" value="7"/>
</dbReference>
<evidence type="ECO:0000313" key="8">
    <source>
        <dbReference type="Proteomes" id="UP000000537"/>
    </source>
</evidence>
<dbReference type="SUPFAM" id="SSF53300">
    <property type="entry name" value="vWA-like"/>
    <property type="match status" value="1"/>
</dbReference>
<feature type="region of interest" description="Disordered" evidence="4">
    <location>
        <begin position="590"/>
        <end position="614"/>
    </location>
</feature>
<feature type="domain" description="Cadherin" evidence="6">
    <location>
        <begin position="608"/>
        <end position="709"/>
    </location>
</feature>
<feature type="region of interest" description="Disordered" evidence="4">
    <location>
        <begin position="816"/>
        <end position="840"/>
    </location>
</feature>
<dbReference type="InterPro" id="IPR002126">
    <property type="entry name" value="Cadherin-like_dom"/>
</dbReference>
<dbReference type="InterPro" id="IPR011049">
    <property type="entry name" value="Serralysin-like_metalloprot_C"/>
</dbReference>
<reference evidence="7 8" key="2">
    <citation type="journal article" date="2008" name="BMC Genomics">
        <title>Comparative genomics-based investigation of resequencing targets in Vibrio fischeri: focus on point miscalls and artefactual expansions.</title>
        <authorList>
            <person name="Mandel M.J."/>
            <person name="Stabb E.V."/>
            <person name="Ruby E.G."/>
        </authorList>
    </citation>
    <scope>NUCLEOTIDE SEQUENCE [LARGE SCALE GENOMIC DNA]</scope>
    <source>
        <strain evidence="8">ATCC 700601 / ES114</strain>
    </source>
</reference>
<dbReference type="STRING" id="312309.VF_A1162"/>
<feature type="region of interest" description="Disordered" evidence="4">
    <location>
        <begin position="2649"/>
        <end position="2668"/>
    </location>
</feature>
<gene>
    <name evidence="7" type="primary">rtxA2</name>
    <name evidence="7" type="ordered locus">VF_A1162</name>
</gene>
<dbReference type="PANTHER" id="PTHR24026">
    <property type="entry name" value="FAT ATYPICAL CADHERIN-RELATED"/>
    <property type="match status" value="1"/>
</dbReference>
<feature type="domain" description="Cadherin" evidence="6">
    <location>
        <begin position="269"/>
        <end position="370"/>
    </location>
</feature>
<dbReference type="SUPFAM" id="SSF49313">
    <property type="entry name" value="Cadherin-like"/>
    <property type="match status" value="7"/>
</dbReference>
<dbReference type="PROSITE" id="PS50268">
    <property type="entry name" value="CADHERIN_2"/>
    <property type="match status" value="7"/>
</dbReference>
<dbReference type="GO" id="GO:0005509">
    <property type="term" value="F:calcium ion binding"/>
    <property type="evidence" value="ECO:0007669"/>
    <property type="project" value="InterPro"/>
</dbReference>
<dbReference type="SUPFAM" id="SSF51120">
    <property type="entry name" value="beta-Roll"/>
    <property type="match status" value="1"/>
</dbReference>
<keyword evidence="1" id="KW-0812">Transmembrane</keyword>
<dbReference type="GO" id="GO:0007156">
    <property type="term" value="P:homophilic cell adhesion via plasma membrane adhesion molecules"/>
    <property type="evidence" value="ECO:0007669"/>
    <property type="project" value="InterPro"/>
</dbReference>
<dbReference type="PROSITE" id="PS50234">
    <property type="entry name" value="VWFA"/>
    <property type="match status" value="1"/>
</dbReference>
<dbReference type="Pfam" id="PF00028">
    <property type="entry name" value="Cadherin"/>
    <property type="match status" value="5"/>
</dbReference>
<dbReference type="Pfam" id="PF19077">
    <property type="entry name" value="Big_13"/>
    <property type="match status" value="13"/>
</dbReference>
<dbReference type="Pfam" id="PF00353">
    <property type="entry name" value="HemolysinCabind"/>
    <property type="match status" value="1"/>
</dbReference>
<evidence type="ECO:0000259" key="5">
    <source>
        <dbReference type="PROSITE" id="PS50234"/>
    </source>
</evidence>
<dbReference type="eggNOG" id="COG2304">
    <property type="taxonomic scope" value="Bacteria"/>
</dbReference>
<dbReference type="Proteomes" id="UP000000537">
    <property type="component" value="Chromosome II"/>
</dbReference>
<dbReference type="GO" id="GO:0005886">
    <property type="term" value="C:plasma membrane"/>
    <property type="evidence" value="ECO:0007669"/>
    <property type="project" value="UniProtKB-SubCell"/>
</dbReference>
<evidence type="ECO:0000256" key="2">
    <source>
        <dbReference type="ARBA" id="ARBA00022837"/>
    </source>
</evidence>
<evidence type="ECO:0000256" key="4">
    <source>
        <dbReference type="SAM" id="MobiDB-lite"/>
    </source>
</evidence>
<feature type="domain" description="Cadherin" evidence="6">
    <location>
        <begin position="382"/>
        <end position="483"/>
    </location>
</feature>
<dbReference type="NCBIfam" id="NF033510">
    <property type="entry name" value="Ca_tandemer"/>
    <property type="match status" value="2"/>
</dbReference>
<keyword evidence="8" id="KW-1185">Reference proteome</keyword>
<dbReference type="Gene3D" id="2.60.40.60">
    <property type="entry name" value="Cadherins"/>
    <property type="match status" value="7"/>
</dbReference>
<feature type="domain" description="Cadherin" evidence="6">
    <location>
        <begin position="156"/>
        <end position="257"/>
    </location>
</feature>
<dbReference type="EnsemblBacteria" id="AAW88232">
    <property type="protein sequence ID" value="AAW88232"/>
    <property type="gene ID" value="VF_A1162"/>
</dbReference>
<dbReference type="PATRIC" id="fig|312309.11.peg.3761"/>
<proteinExistence type="predicted"/>
<feature type="domain" description="VWFA" evidence="5">
    <location>
        <begin position="3456"/>
        <end position="3658"/>
    </location>
</feature>
<keyword evidence="2" id="KW-0106">Calcium</keyword>
<name>Q5DYB4_ALIF1</name>
<dbReference type="KEGG" id="vfi:VF_A1162"/>
<dbReference type="RefSeq" id="WP_011263951.1">
    <property type="nucleotide sequence ID" value="NC_006841.2"/>
</dbReference>
<dbReference type="GeneID" id="54166483"/>
<feature type="domain" description="Cadherin" evidence="6">
    <location>
        <begin position="495"/>
        <end position="596"/>
    </location>
</feature>
<dbReference type="InterPro" id="IPR001343">
    <property type="entry name" value="Hemolysn_Ca-bd"/>
</dbReference>
<dbReference type="PROSITE" id="PS00330">
    <property type="entry name" value="HEMOLYSIN_CALCIUM"/>
    <property type="match status" value="2"/>
</dbReference>
<evidence type="ECO:0000259" key="6">
    <source>
        <dbReference type="PROSITE" id="PS50268"/>
    </source>
</evidence>
<organism evidence="7 8">
    <name type="scientific">Aliivibrio fischeri (strain ATCC 700601 / ES114)</name>
    <name type="common">Vibrio fischeri</name>
    <dbReference type="NCBI Taxonomy" id="312309"/>
    <lineage>
        <taxon>Bacteria</taxon>
        <taxon>Pseudomonadati</taxon>
        <taxon>Pseudomonadota</taxon>
        <taxon>Gammaproteobacteria</taxon>
        <taxon>Vibrionales</taxon>
        <taxon>Vibrionaceae</taxon>
        <taxon>Aliivibrio</taxon>
    </lineage>
</organism>
<dbReference type="InterPro" id="IPR036465">
    <property type="entry name" value="vWFA_dom_sf"/>
</dbReference>
<dbReference type="Gene3D" id="2.60.40.10">
    <property type="entry name" value="Immunoglobulins"/>
    <property type="match status" value="19"/>
</dbReference>
<dbReference type="Pfam" id="PF17963">
    <property type="entry name" value="Big_9"/>
    <property type="match status" value="1"/>
</dbReference>
<feature type="compositionally biased region" description="Low complexity" evidence="4">
    <location>
        <begin position="2649"/>
        <end position="2667"/>
    </location>
</feature>
<dbReference type="InterPro" id="IPR013783">
    <property type="entry name" value="Ig-like_fold"/>
</dbReference>
<dbReference type="InterPro" id="IPR049826">
    <property type="entry name" value="Ig-like_ice"/>
</dbReference>
<dbReference type="InterPro" id="IPR015919">
    <property type="entry name" value="Cadherin-like_sf"/>
</dbReference>
<keyword evidence="3" id="KW-0472">Membrane</keyword>
<dbReference type="SMART" id="SM00112">
    <property type="entry name" value="CA"/>
    <property type="match status" value="7"/>
</dbReference>
<reference evidence="7 8" key="1">
    <citation type="journal article" date="2005" name="Proc. Natl. Acad. Sci. U.S.A.">
        <title>Complete genome sequence of Vibrio fischeri: a symbiotic bacterium with pathogenic congeners.</title>
        <authorList>
            <person name="Ruby E.G."/>
            <person name="Urbanowski M."/>
            <person name="Campbell J."/>
            <person name="Dunn A."/>
            <person name="Faini M."/>
            <person name="Gunsalus R."/>
            <person name="Lostroh P."/>
            <person name="Lupp C."/>
            <person name="McCann J."/>
            <person name="Millikan D."/>
            <person name="Schaefer A."/>
            <person name="Stabb E."/>
            <person name="Stevens A."/>
            <person name="Visick K."/>
            <person name="Whistler C."/>
            <person name="Greenberg E.P."/>
        </authorList>
    </citation>
    <scope>NUCLEOTIDE SEQUENCE [LARGE SCALE GENOMIC DNA]</scope>
    <source>
        <strain evidence="8">ATCC 700601 / ES114</strain>
    </source>
</reference>
<feature type="domain" description="Cadherin" evidence="6">
    <location>
        <begin position="834"/>
        <end position="938"/>
    </location>
</feature>
<dbReference type="CDD" id="cd00198">
    <property type="entry name" value="vWFA"/>
    <property type="match status" value="1"/>
</dbReference>
<dbReference type="SMART" id="SM00736">
    <property type="entry name" value="CADG"/>
    <property type="match status" value="5"/>
</dbReference>